<dbReference type="SUPFAM" id="SSF54593">
    <property type="entry name" value="Glyoxalase/Bleomycin resistance protein/Dihydroxybiphenyl dioxygenase"/>
    <property type="match status" value="1"/>
</dbReference>
<feature type="domain" description="VOC" evidence="1">
    <location>
        <begin position="4"/>
        <end position="129"/>
    </location>
</feature>
<dbReference type="EMBL" id="JAQGEF010000011">
    <property type="protein sequence ID" value="MDA3615256.1"/>
    <property type="molecule type" value="Genomic_DNA"/>
</dbReference>
<protein>
    <submittedName>
        <fullName evidence="2">VOC family protein</fullName>
    </submittedName>
</protein>
<dbReference type="Gene3D" id="3.10.180.10">
    <property type="entry name" value="2,3-Dihydroxybiphenyl 1,2-Dioxygenase, domain 1"/>
    <property type="match status" value="1"/>
</dbReference>
<dbReference type="InterPro" id="IPR037523">
    <property type="entry name" value="VOC_core"/>
</dbReference>
<dbReference type="InterPro" id="IPR004360">
    <property type="entry name" value="Glyas_Fos-R_dOase_dom"/>
</dbReference>
<proteinExistence type="predicted"/>
<dbReference type="Pfam" id="PF00903">
    <property type="entry name" value="Glyoxalase"/>
    <property type="match status" value="1"/>
</dbReference>
<evidence type="ECO:0000313" key="3">
    <source>
        <dbReference type="Proteomes" id="UP001210231"/>
    </source>
</evidence>
<dbReference type="Proteomes" id="UP001210231">
    <property type="component" value="Unassembled WGS sequence"/>
</dbReference>
<sequence>MKTRFIWANLVSGDIPKTIAFYAALGFKQNGSSDNLTAASFIFGQSHFIINFFTEQRLSKQVNGGLSIPKNSNEIIFSLSADSIEEVEKWHEKIKSINGTIFSEPQKIEQGYTFGFTDPDNHRFNVLYWPGM</sequence>
<name>A0ABT4UKA3_9BACT</name>
<dbReference type="PANTHER" id="PTHR36503">
    <property type="entry name" value="BLR2520 PROTEIN"/>
    <property type="match status" value="1"/>
</dbReference>
<dbReference type="PROSITE" id="PS51819">
    <property type="entry name" value="VOC"/>
    <property type="match status" value="1"/>
</dbReference>
<gene>
    <name evidence="2" type="ORF">O3P16_10595</name>
</gene>
<keyword evidence="3" id="KW-1185">Reference proteome</keyword>
<accession>A0ABT4UKA3</accession>
<evidence type="ECO:0000259" key="1">
    <source>
        <dbReference type="PROSITE" id="PS51819"/>
    </source>
</evidence>
<dbReference type="PANTHER" id="PTHR36503:SF1">
    <property type="entry name" value="BLR2520 PROTEIN"/>
    <property type="match status" value="1"/>
</dbReference>
<organism evidence="2 3">
    <name type="scientific">Polluticaenibacter yanchengensis</name>
    <dbReference type="NCBI Taxonomy" id="3014562"/>
    <lineage>
        <taxon>Bacteria</taxon>
        <taxon>Pseudomonadati</taxon>
        <taxon>Bacteroidota</taxon>
        <taxon>Chitinophagia</taxon>
        <taxon>Chitinophagales</taxon>
        <taxon>Chitinophagaceae</taxon>
        <taxon>Polluticaenibacter</taxon>
    </lineage>
</organism>
<dbReference type="RefSeq" id="WP_407031581.1">
    <property type="nucleotide sequence ID" value="NZ_JAQGEF010000011.1"/>
</dbReference>
<comment type="caution">
    <text evidence="2">The sequence shown here is derived from an EMBL/GenBank/DDBJ whole genome shotgun (WGS) entry which is preliminary data.</text>
</comment>
<evidence type="ECO:0000313" key="2">
    <source>
        <dbReference type="EMBL" id="MDA3615256.1"/>
    </source>
</evidence>
<reference evidence="2 3" key="1">
    <citation type="submission" date="2022-12" db="EMBL/GenBank/DDBJ databases">
        <title>Chitinophagaceae gen. sp. nov., a new member of the family Chitinophagaceae, isolated from soil in a chemical factory.</title>
        <authorList>
            <person name="Ke Z."/>
        </authorList>
    </citation>
    <scope>NUCLEOTIDE SEQUENCE [LARGE SCALE GENOMIC DNA]</scope>
    <source>
        <strain evidence="2 3">LY-5</strain>
    </source>
</reference>
<dbReference type="InterPro" id="IPR029068">
    <property type="entry name" value="Glyas_Bleomycin-R_OHBP_Dase"/>
</dbReference>